<dbReference type="Proteomes" id="UP000194151">
    <property type="component" value="Chromosome"/>
</dbReference>
<dbReference type="STRING" id="1416806.CAL12_25920"/>
<dbReference type="KEGG" id="bgv:CAL12_25920"/>
<accession>A0A1W6YS47</accession>
<dbReference type="AlphaFoldDB" id="A0A1W6YS47"/>
<name>A0A1W6YS47_9BORD</name>
<reference evidence="2 3" key="1">
    <citation type="submission" date="2017-05" db="EMBL/GenBank/DDBJ databases">
        <title>Complete and WGS of Bordetella genogroups.</title>
        <authorList>
            <person name="Spilker T."/>
            <person name="LiPuma J."/>
        </authorList>
    </citation>
    <scope>NUCLEOTIDE SEQUENCE [LARGE SCALE GENOMIC DNA]</scope>
    <source>
        <strain evidence="2 3">AU19157</strain>
    </source>
</reference>
<comment type="similarity">
    <text evidence="1">Belongs to the UPF0065 (bug) family.</text>
</comment>
<dbReference type="Pfam" id="PF03401">
    <property type="entry name" value="TctC"/>
    <property type="match status" value="1"/>
</dbReference>
<dbReference type="InterPro" id="IPR005064">
    <property type="entry name" value="BUG"/>
</dbReference>
<evidence type="ECO:0000256" key="1">
    <source>
        <dbReference type="ARBA" id="ARBA00006987"/>
    </source>
</evidence>
<dbReference type="InterPro" id="IPR042100">
    <property type="entry name" value="Bug_dom1"/>
</dbReference>
<evidence type="ECO:0008006" key="4">
    <source>
        <dbReference type="Google" id="ProtNLM"/>
    </source>
</evidence>
<dbReference type="SUPFAM" id="SSF53850">
    <property type="entry name" value="Periplasmic binding protein-like II"/>
    <property type="match status" value="1"/>
</dbReference>
<dbReference type="OrthoDB" id="8893393at2"/>
<protein>
    <recommendedName>
        <fullName evidence="4">ABC transporter substrate-binding protein</fullName>
    </recommendedName>
</protein>
<dbReference type="RefSeq" id="WP_086067234.1">
    <property type="nucleotide sequence ID" value="NZ_CP021108.1"/>
</dbReference>
<dbReference type="EMBL" id="CP021108">
    <property type="protein sequence ID" value="ARP83910.1"/>
    <property type="molecule type" value="Genomic_DNA"/>
</dbReference>
<dbReference type="PIRSF" id="PIRSF017082">
    <property type="entry name" value="YflP"/>
    <property type="match status" value="1"/>
</dbReference>
<dbReference type="PANTHER" id="PTHR42928">
    <property type="entry name" value="TRICARBOXYLATE-BINDING PROTEIN"/>
    <property type="match status" value="1"/>
</dbReference>
<dbReference type="PANTHER" id="PTHR42928:SF5">
    <property type="entry name" value="BLR1237 PROTEIN"/>
    <property type="match status" value="1"/>
</dbReference>
<evidence type="ECO:0000313" key="2">
    <source>
        <dbReference type="EMBL" id="ARP83910.1"/>
    </source>
</evidence>
<organism evidence="2 3">
    <name type="scientific">Bordetella genomosp. 8</name>
    <dbReference type="NCBI Taxonomy" id="1416806"/>
    <lineage>
        <taxon>Bacteria</taxon>
        <taxon>Pseudomonadati</taxon>
        <taxon>Pseudomonadota</taxon>
        <taxon>Betaproteobacteria</taxon>
        <taxon>Burkholderiales</taxon>
        <taxon>Alcaligenaceae</taxon>
        <taxon>Bordetella</taxon>
    </lineage>
</organism>
<proteinExistence type="inferred from homology"/>
<keyword evidence="3" id="KW-1185">Reference proteome</keyword>
<dbReference type="Gene3D" id="3.40.190.150">
    <property type="entry name" value="Bordetella uptake gene, domain 1"/>
    <property type="match status" value="1"/>
</dbReference>
<dbReference type="Gene3D" id="3.40.190.10">
    <property type="entry name" value="Periplasmic binding protein-like II"/>
    <property type="match status" value="1"/>
</dbReference>
<dbReference type="CDD" id="cd07012">
    <property type="entry name" value="PBP2_Bug_TTT"/>
    <property type="match status" value="1"/>
</dbReference>
<sequence length="324" mass="35049">MIRRFVGLVGWLLAAMLVCRVGVASAAYPDKPITLLVPFTSGGTSDIMARMLAEHLGKVWGQSVIVQNKPGAGGVIAMTQAMRSEPDGYTLVLTSSGNTSITPYLYKKPPFDSDRDFVNIIVIGEVPFVLVVDQKSSIKTLADYLAAAKARPRSLALGSSGIGSHQYMAAQQFVAAADIELNLIPYKGTPQQQTDLLGGSLDSMMDNVITEIPMIRMNKVRPLAISSAKRIRQLPDVPTFEESGVSFQSLPWYGVAAPKATPADVVRKIQGEIAAFLNDPGTRAKLEDMGLVPVVSSTEEATQRVRSDNREFKNVIDRLGLELQ</sequence>
<gene>
    <name evidence="2" type="ORF">CAL12_25920</name>
</gene>
<evidence type="ECO:0000313" key="3">
    <source>
        <dbReference type="Proteomes" id="UP000194151"/>
    </source>
</evidence>